<keyword evidence="6 10" id="KW-0418">Kinase</keyword>
<dbReference type="HAMAP" id="MF_00061">
    <property type="entry name" value="IspE"/>
    <property type="match status" value="1"/>
</dbReference>
<dbReference type="PIRSF" id="PIRSF010376">
    <property type="entry name" value="IspE"/>
    <property type="match status" value="1"/>
</dbReference>
<dbReference type="InterPro" id="IPR004424">
    <property type="entry name" value="IspE"/>
</dbReference>
<dbReference type="GO" id="GO:0050515">
    <property type="term" value="F:4-(cytidine 5'-diphospho)-2-C-methyl-D-erythritol kinase activity"/>
    <property type="evidence" value="ECO:0007669"/>
    <property type="project" value="UniProtKB-UniRule"/>
</dbReference>
<comment type="catalytic activity">
    <reaction evidence="10">
        <text>4-CDP-2-C-methyl-D-erythritol + ATP = 4-CDP-2-C-methyl-D-erythritol 2-phosphate + ADP + H(+)</text>
        <dbReference type="Rhea" id="RHEA:18437"/>
        <dbReference type="ChEBI" id="CHEBI:15378"/>
        <dbReference type="ChEBI" id="CHEBI:30616"/>
        <dbReference type="ChEBI" id="CHEBI:57823"/>
        <dbReference type="ChEBI" id="CHEBI:57919"/>
        <dbReference type="ChEBI" id="CHEBI:456216"/>
        <dbReference type="EC" id="2.7.1.148"/>
    </reaction>
</comment>
<dbReference type="Proteomes" id="UP000321248">
    <property type="component" value="Unassembled WGS sequence"/>
</dbReference>
<evidence type="ECO:0000256" key="9">
    <source>
        <dbReference type="ARBA" id="ARBA00032554"/>
    </source>
</evidence>
<dbReference type="RefSeq" id="WP_147891101.1">
    <property type="nucleotide sequence ID" value="NZ_VRTS01000002.1"/>
</dbReference>
<dbReference type="SUPFAM" id="SSF54211">
    <property type="entry name" value="Ribosomal protein S5 domain 2-like"/>
    <property type="match status" value="1"/>
</dbReference>
<dbReference type="EMBL" id="VRTS01000002">
    <property type="protein sequence ID" value="TXK65182.1"/>
    <property type="molecule type" value="Genomic_DNA"/>
</dbReference>
<dbReference type="Gene3D" id="3.30.70.890">
    <property type="entry name" value="GHMP kinase, C-terminal domain"/>
    <property type="match status" value="1"/>
</dbReference>
<comment type="function">
    <text evidence="10">Catalyzes the phosphorylation of the position 2 hydroxy group of 4-diphosphocytidyl-2C-methyl-D-erythritol.</text>
</comment>
<dbReference type="Pfam" id="PF08544">
    <property type="entry name" value="GHMP_kinases_C"/>
    <property type="match status" value="1"/>
</dbReference>
<protein>
    <recommendedName>
        <fullName evidence="3 10">4-diphosphocytidyl-2-C-methyl-D-erythritol kinase</fullName>
        <shortName evidence="10">CMK</shortName>
        <ecNumber evidence="2 10">2.7.1.148</ecNumber>
    </recommendedName>
    <alternativeName>
        <fullName evidence="9 10">4-(cytidine-5'-diphospho)-2-C-methyl-D-erythritol kinase</fullName>
    </alternativeName>
</protein>
<dbReference type="InterPro" id="IPR013750">
    <property type="entry name" value="GHMP_kinase_C_dom"/>
</dbReference>
<evidence type="ECO:0000256" key="1">
    <source>
        <dbReference type="ARBA" id="ARBA00009684"/>
    </source>
</evidence>
<evidence type="ECO:0000256" key="7">
    <source>
        <dbReference type="ARBA" id="ARBA00022840"/>
    </source>
</evidence>
<dbReference type="PANTHER" id="PTHR43527:SF2">
    <property type="entry name" value="4-DIPHOSPHOCYTIDYL-2-C-METHYL-D-ERYTHRITOL KINASE, CHLOROPLASTIC"/>
    <property type="match status" value="1"/>
</dbReference>
<evidence type="ECO:0000256" key="3">
    <source>
        <dbReference type="ARBA" id="ARBA00017473"/>
    </source>
</evidence>
<evidence type="ECO:0000256" key="6">
    <source>
        <dbReference type="ARBA" id="ARBA00022777"/>
    </source>
</evidence>
<feature type="domain" description="GHMP kinase C-terminal" evidence="12">
    <location>
        <begin position="191"/>
        <end position="245"/>
    </location>
</feature>
<evidence type="ECO:0000256" key="4">
    <source>
        <dbReference type="ARBA" id="ARBA00022679"/>
    </source>
</evidence>
<evidence type="ECO:0000313" key="14">
    <source>
        <dbReference type="Proteomes" id="UP000321248"/>
    </source>
</evidence>
<dbReference type="Gene3D" id="3.30.230.10">
    <property type="match status" value="1"/>
</dbReference>
<accession>A0A5C8KWH7</accession>
<dbReference type="OrthoDB" id="9809438at2"/>
<dbReference type="GO" id="GO:0016114">
    <property type="term" value="P:terpenoid biosynthetic process"/>
    <property type="evidence" value="ECO:0007669"/>
    <property type="project" value="UniProtKB-UniRule"/>
</dbReference>
<feature type="active site" evidence="10">
    <location>
        <position position="122"/>
    </location>
</feature>
<dbReference type="InterPro" id="IPR014721">
    <property type="entry name" value="Ribsml_uS5_D2-typ_fold_subgr"/>
</dbReference>
<organism evidence="13 14">
    <name type="scientific">Alkalisalibacterium limincola</name>
    <dbReference type="NCBI Taxonomy" id="2699169"/>
    <lineage>
        <taxon>Bacteria</taxon>
        <taxon>Pseudomonadati</taxon>
        <taxon>Pseudomonadota</taxon>
        <taxon>Gammaproteobacteria</taxon>
        <taxon>Lysobacterales</taxon>
        <taxon>Lysobacteraceae</taxon>
        <taxon>Alkalisalibacterium</taxon>
    </lineage>
</organism>
<keyword evidence="8 10" id="KW-0414">Isoprene biosynthesis</keyword>
<evidence type="ECO:0000259" key="11">
    <source>
        <dbReference type="Pfam" id="PF00288"/>
    </source>
</evidence>
<evidence type="ECO:0000259" key="12">
    <source>
        <dbReference type="Pfam" id="PF08544"/>
    </source>
</evidence>
<proteinExistence type="inferred from homology"/>
<evidence type="ECO:0000256" key="2">
    <source>
        <dbReference type="ARBA" id="ARBA00012052"/>
    </source>
</evidence>
<keyword evidence="5 10" id="KW-0547">Nucleotide-binding</keyword>
<comment type="caution">
    <text evidence="10">Lacks conserved residue(s) required for the propagation of feature annotation.</text>
</comment>
<evidence type="ECO:0000256" key="10">
    <source>
        <dbReference type="HAMAP-Rule" id="MF_00061"/>
    </source>
</evidence>
<dbReference type="NCBIfam" id="TIGR00154">
    <property type="entry name" value="ispE"/>
    <property type="match status" value="1"/>
</dbReference>
<comment type="caution">
    <text evidence="13">The sequence shown here is derived from an EMBL/GenBank/DDBJ whole genome shotgun (WGS) entry which is preliminary data.</text>
</comment>
<dbReference type="PANTHER" id="PTHR43527">
    <property type="entry name" value="4-DIPHOSPHOCYTIDYL-2-C-METHYL-D-ERYTHRITOL KINASE, CHLOROPLASTIC"/>
    <property type="match status" value="1"/>
</dbReference>
<feature type="domain" description="GHMP kinase N-terminal" evidence="11">
    <location>
        <begin position="53"/>
        <end position="129"/>
    </location>
</feature>
<dbReference type="InterPro" id="IPR020568">
    <property type="entry name" value="Ribosomal_Su5_D2-typ_SF"/>
</dbReference>
<keyword evidence="7 10" id="KW-0067">ATP-binding</keyword>
<name>A0A5C8KWH7_9GAMM</name>
<dbReference type="GO" id="GO:0019288">
    <property type="term" value="P:isopentenyl diphosphate biosynthetic process, methylerythritol 4-phosphate pathway"/>
    <property type="evidence" value="ECO:0007669"/>
    <property type="project" value="UniProtKB-UniRule"/>
</dbReference>
<keyword evidence="14" id="KW-1185">Reference proteome</keyword>
<evidence type="ECO:0000256" key="8">
    <source>
        <dbReference type="ARBA" id="ARBA00023229"/>
    </source>
</evidence>
<gene>
    <name evidence="10 13" type="primary">ispE</name>
    <name evidence="13" type="ORF">FU658_05080</name>
</gene>
<comment type="pathway">
    <text evidence="10">Isoprenoid biosynthesis; isopentenyl diphosphate biosynthesis via DXP pathway; isopentenyl diphosphate from 1-deoxy-D-xylulose 5-phosphate: step 3/6.</text>
</comment>
<dbReference type="InterPro" id="IPR036554">
    <property type="entry name" value="GHMP_kinase_C_sf"/>
</dbReference>
<dbReference type="UniPathway" id="UPA00056">
    <property type="reaction ID" value="UER00094"/>
</dbReference>
<evidence type="ECO:0000256" key="5">
    <source>
        <dbReference type="ARBA" id="ARBA00022741"/>
    </source>
</evidence>
<feature type="binding site" evidence="10">
    <location>
        <begin position="80"/>
        <end position="90"/>
    </location>
    <ligand>
        <name>ATP</name>
        <dbReference type="ChEBI" id="CHEBI:30616"/>
    </ligand>
</feature>
<dbReference type="EC" id="2.7.1.148" evidence="2 10"/>
<dbReference type="Pfam" id="PF00288">
    <property type="entry name" value="GHMP_kinases_N"/>
    <property type="match status" value="1"/>
</dbReference>
<comment type="similarity">
    <text evidence="1 10">Belongs to the GHMP kinase family. IspE subfamily.</text>
</comment>
<keyword evidence="4 10" id="KW-0808">Transferase</keyword>
<sequence>MLRVVGRREDGYHELQSVFQLLDWGDCVRLRLRRDGRIERVGPGATDRPEQDLAVRAARALAEAAGTVPGADIALDKRIPAGGGFGGGSSDAATVLLALDRLWGLDLGEERLAGIGLSLGADVPVFVRGRSAWAEGVGERLTPMTLPPRWYLLLDTGTHVPTAALFQAPDLTRDASPATISDFVSGRCVENVFQPLVAAREPRVAQALADLSRFGTARMTGTGGGCFVAFDTREGAEAARRQLVAGWSVHVARGLDRSPLLDALASAGTGTTGASPSG</sequence>
<dbReference type="GO" id="GO:0005524">
    <property type="term" value="F:ATP binding"/>
    <property type="evidence" value="ECO:0007669"/>
    <property type="project" value="UniProtKB-UniRule"/>
</dbReference>
<reference evidence="13 14" key="1">
    <citation type="submission" date="2019-08" db="EMBL/GenBank/DDBJ databases">
        <authorList>
            <person name="Karlyshev A.V."/>
        </authorList>
    </citation>
    <scope>NUCLEOTIDE SEQUENCE [LARGE SCALE GENOMIC DNA]</scope>
    <source>
        <strain evidence="13 14">Alg18-2.2</strain>
    </source>
</reference>
<dbReference type="AlphaFoldDB" id="A0A5C8KWH7"/>
<evidence type="ECO:0000313" key="13">
    <source>
        <dbReference type="EMBL" id="TXK65182.1"/>
    </source>
</evidence>
<dbReference type="InterPro" id="IPR006204">
    <property type="entry name" value="GHMP_kinase_N_dom"/>
</dbReference>
<dbReference type="SUPFAM" id="SSF55060">
    <property type="entry name" value="GHMP Kinase, C-terminal domain"/>
    <property type="match status" value="1"/>
</dbReference>